<dbReference type="Proteomes" id="UP001276659">
    <property type="component" value="Unassembled WGS sequence"/>
</dbReference>
<organism evidence="2 3">
    <name type="scientific">Lepraria neglecta</name>
    <dbReference type="NCBI Taxonomy" id="209136"/>
    <lineage>
        <taxon>Eukaryota</taxon>
        <taxon>Fungi</taxon>
        <taxon>Dikarya</taxon>
        <taxon>Ascomycota</taxon>
        <taxon>Pezizomycotina</taxon>
        <taxon>Lecanoromycetes</taxon>
        <taxon>OSLEUM clade</taxon>
        <taxon>Lecanoromycetidae</taxon>
        <taxon>Lecanorales</taxon>
        <taxon>Lecanorineae</taxon>
        <taxon>Stereocaulaceae</taxon>
        <taxon>Lepraria</taxon>
    </lineage>
</organism>
<dbReference type="AlphaFoldDB" id="A0AAE0DFE1"/>
<accession>A0AAE0DFE1</accession>
<dbReference type="EMBL" id="JASNWA010000011">
    <property type="protein sequence ID" value="KAK3167125.1"/>
    <property type="molecule type" value="Genomic_DNA"/>
</dbReference>
<evidence type="ECO:0000256" key="1">
    <source>
        <dbReference type="SAM" id="MobiDB-lite"/>
    </source>
</evidence>
<name>A0AAE0DFE1_9LECA</name>
<feature type="region of interest" description="Disordered" evidence="1">
    <location>
        <begin position="1"/>
        <end position="71"/>
    </location>
</feature>
<keyword evidence="3" id="KW-1185">Reference proteome</keyword>
<proteinExistence type="predicted"/>
<feature type="compositionally biased region" description="Polar residues" evidence="1">
    <location>
        <begin position="47"/>
        <end position="59"/>
    </location>
</feature>
<feature type="compositionally biased region" description="Polar residues" evidence="1">
    <location>
        <begin position="173"/>
        <end position="228"/>
    </location>
</feature>
<feature type="region of interest" description="Disordered" evidence="1">
    <location>
        <begin position="421"/>
        <end position="454"/>
    </location>
</feature>
<feature type="region of interest" description="Disordered" evidence="1">
    <location>
        <begin position="123"/>
        <end position="237"/>
    </location>
</feature>
<comment type="caution">
    <text evidence="2">The sequence shown here is derived from an EMBL/GenBank/DDBJ whole genome shotgun (WGS) entry which is preliminary data.</text>
</comment>
<evidence type="ECO:0000313" key="2">
    <source>
        <dbReference type="EMBL" id="KAK3167125.1"/>
    </source>
</evidence>
<feature type="compositionally biased region" description="Polar residues" evidence="1">
    <location>
        <begin position="365"/>
        <end position="376"/>
    </location>
</feature>
<feature type="compositionally biased region" description="Polar residues" evidence="1">
    <location>
        <begin position="19"/>
        <end position="31"/>
    </location>
</feature>
<feature type="compositionally biased region" description="Polar residues" evidence="1">
    <location>
        <begin position="123"/>
        <end position="138"/>
    </location>
</feature>
<reference evidence="2" key="1">
    <citation type="submission" date="2022-11" db="EMBL/GenBank/DDBJ databases">
        <title>Chromosomal genome sequence assembly and mating type (MAT) locus characterization of the leprose asexual lichenized fungus Lepraria neglecta (Nyl.) Erichsen.</title>
        <authorList>
            <person name="Allen J.L."/>
            <person name="Pfeffer B."/>
        </authorList>
    </citation>
    <scope>NUCLEOTIDE SEQUENCE</scope>
    <source>
        <strain evidence="2">Allen 5258</strain>
    </source>
</reference>
<feature type="region of interest" description="Disordered" evidence="1">
    <location>
        <begin position="356"/>
        <end position="382"/>
    </location>
</feature>
<gene>
    <name evidence="2" type="ORF">OEA41_010251</name>
</gene>
<protein>
    <submittedName>
        <fullName evidence="2">Uncharacterized protein</fullName>
    </submittedName>
</protein>
<sequence>MSINHKFPTPTAGMEDTNHTLAASTPGSGHTASADEPNAANMPDGLHSSSFFTGSTNFEDTSDPFPPFMQSNSVSQYFAESEAHPDTASPHTLATQTPIPAHLLGAANTPVFQPESSSTILAQSGPLVNTSSPHTLAAQTPAPARTTFTQVEPMFSRPSTPQPRGSHGPIRTARQQYDRSQPYPTLTRMQPPANAQGQHLYQPQISMTGSPQKQQPGHGQQYNSSHQGIMQPVGVNGGQDYQPFNGHMNDHPQMQLMAYGSEPQTFTGPQNHSDSFAQITEQNSTQRAKEQQQSALQQLQQRARSPFGMTQETTNEQLEDGIDLSQLFQTQDPAQGLNLESNLFSFEGLFQQQGPFQEHDEQQSREQALSRSSTPTAAGIRDSWQSVAREWDGEADQDIAEGLTQAREPCRFQDFLRTQEIEELEQDTTKDATKRPTQYPTPPCSIVATPSVLG</sequence>
<evidence type="ECO:0000313" key="3">
    <source>
        <dbReference type="Proteomes" id="UP001276659"/>
    </source>
</evidence>